<dbReference type="EMBL" id="JAEHNZ010000001">
    <property type="protein sequence ID" value="MBK0395570.1"/>
    <property type="molecule type" value="Genomic_DNA"/>
</dbReference>
<evidence type="ECO:0000313" key="2">
    <source>
        <dbReference type="Proteomes" id="UP000614058"/>
    </source>
</evidence>
<comment type="caution">
    <text evidence="1">The sequence shown here is derived from an EMBL/GenBank/DDBJ whole genome shotgun (WGS) entry which is preliminary data.</text>
</comment>
<protein>
    <submittedName>
        <fullName evidence="1">Uncharacterized protein</fullName>
    </submittedName>
</protein>
<reference evidence="1 2" key="1">
    <citation type="journal article" date="2021" name="Pathogens">
        <title>Isolation and Characterization of Kingella bonacorsii sp. nov., A Novel Kingella Species Detected in a Stable Periodontitis Subject.</title>
        <authorList>
            <person name="Antezack A."/>
            <person name="Boxberger M."/>
            <person name="Rolland C."/>
            <person name="Monnet-Corti V."/>
            <person name="La Scola B."/>
        </authorList>
    </citation>
    <scope>NUCLEOTIDE SEQUENCE [LARGE SCALE GENOMIC DNA]</scope>
    <source>
        <strain evidence="1 2">Marseille-Q4569</strain>
    </source>
</reference>
<name>A0ABS1BQL4_9NEIS</name>
<dbReference type="RefSeq" id="WP_200521635.1">
    <property type="nucleotide sequence ID" value="NZ_JAEHNZ010000001.1"/>
</dbReference>
<proteinExistence type="predicted"/>
<accession>A0ABS1BQL4</accession>
<keyword evidence="2" id="KW-1185">Reference proteome</keyword>
<dbReference type="Proteomes" id="UP000614058">
    <property type="component" value="Unassembled WGS sequence"/>
</dbReference>
<organism evidence="1 2">
    <name type="scientific">Kingella bonacorsii</name>
    <dbReference type="NCBI Taxonomy" id="2796361"/>
    <lineage>
        <taxon>Bacteria</taxon>
        <taxon>Pseudomonadati</taxon>
        <taxon>Pseudomonadota</taxon>
        <taxon>Betaproteobacteria</taxon>
        <taxon>Neisseriales</taxon>
        <taxon>Neisseriaceae</taxon>
        <taxon>Kingella</taxon>
    </lineage>
</organism>
<gene>
    <name evidence="1" type="ORF">JDW22_02925</name>
</gene>
<sequence>MKEVKLTLVEHTRGKADRTIAHAKATKHGKQAELRFTGRKEVMKFPTLNEAWAWLQRNTYRNNPSTYFLSADSIATLKTL</sequence>
<evidence type="ECO:0000313" key="1">
    <source>
        <dbReference type="EMBL" id="MBK0395570.1"/>
    </source>
</evidence>